<evidence type="ECO:0000313" key="2">
    <source>
        <dbReference type="EMBL" id="JAH39167.1"/>
    </source>
</evidence>
<name>A0A0E9SD45_ANGAN</name>
<proteinExistence type="predicted"/>
<keyword evidence="1" id="KW-1133">Transmembrane helix</keyword>
<reference evidence="2" key="2">
    <citation type="journal article" date="2015" name="Fish Shellfish Immunol.">
        <title>Early steps in the European eel (Anguilla anguilla)-Vibrio vulnificus interaction in the gills: Role of the RtxA13 toxin.</title>
        <authorList>
            <person name="Callol A."/>
            <person name="Pajuelo D."/>
            <person name="Ebbesson L."/>
            <person name="Teles M."/>
            <person name="MacKenzie S."/>
            <person name="Amaro C."/>
        </authorList>
    </citation>
    <scope>NUCLEOTIDE SEQUENCE</scope>
</reference>
<feature type="transmembrane region" description="Helical" evidence="1">
    <location>
        <begin position="6"/>
        <end position="30"/>
    </location>
</feature>
<dbReference type="EMBL" id="GBXM01069410">
    <property type="protein sequence ID" value="JAH39167.1"/>
    <property type="molecule type" value="Transcribed_RNA"/>
</dbReference>
<protein>
    <submittedName>
        <fullName evidence="2">Uncharacterized protein</fullName>
    </submittedName>
</protein>
<organism evidence="2">
    <name type="scientific">Anguilla anguilla</name>
    <name type="common">European freshwater eel</name>
    <name type="synonym">Muraena anguilla</name>
    <dbReference type="NCBI Taxonomy" id="7936"/>
    <lineage>
        <taxon>Eukaryota</taxon>
        <taxon>Metazoa</taxon>
        <taxon>Chordata</taxon>
        <taxon>Craniata</taxon>
        <taxon>Vertebrata</taxon>
        <taxon>Euteleostomi</taxon>
        <taxon>Actinopterygii</taxon>
        <taxon>Neopterygii</taxon>
        <taxon>Teleostei</taxon>
        <taxon>Anguilliformes</taxon>
        <taxon>Anguillidae</taxon>
        <taxon>Anguilla</taxon>
    </lineage>
</organism>
<reference evidence="2" key="1">
    <citation type="submission" date="2014-11" db="EMBL/GenBank/DDBJ databases">
        <authorList>
            <person name="Amaro Gonzalez C."/>
        </authorList>
    </citation>
    <scope>NUCLEOTIDE SEQUENCE</scope>
</reference>
<accession>A0A0E9SD45</accession>
<keyword evidence="1" id="KW-0812">Transmembrane</keyword>
<evidence type="ECO:0000256" key="1">
    <source>
        <dbReference type="SAM" id="Phobius"/>
    </source>
</evidence>
<keyword evidence="1" id="KW-0472">Membrane</keyword>
<dbReference type="AlphaFoldDB" id="A0A0E9SD45"/>
<sequence>METKSLFFVLLFNKYAYIVLTELFSTYIFFKKKHR</sequence>